<name>A0A538SUP3_UNCEI</name>
<dbReference type="EMBL" id="VBOU01000042">
    <property type="protein sequence ID" value="TMQ55110.1"/>
    <property type="molecule type" value="Genomic_DNA"/>
</dbReference>
<dbReference type="AlphaFoldDB" id="A0A538SUP3"/>
<reference evidence="2 3" key="1">
    <citation type="journal article" date="2019" name="Nat. Microbiol.">
        <title>Mediterranean grassland soil C-N compound turnover is dependent on rainfall and depth, and is mediated by genomically divergent microorganisms.</title>
        <authorList>
            <person name="Diamond S."/>
            <person name="Andeer P.F."/>
            <person name="Li Z."/>
            <person name="Crits-Christoph A."/>
            <person name="Burstein D."/>
            <person name="Anantharaman K."/>
            <person name="Lane K.R."/>
            <person name="Thomas B.C."/>
            <person name="Pan C."/>
            <person name="Northen T.R."/>
            <person name="Banfield J.F."/>
        </authorList>
    </citation>
    <scope>NUCLEOTIDE SEQUENCE [LARGE SCALE GENOMIC DNA]</scope>
    <source>
        <strain evidence="2">WS_4</strain>
    </source>
</reference>
<dbReference type="Proteomes" id="UP000319829">
    <property type="component" value="Unassembled WGS sequence"/>
</dbReference>
<feature type="region of interest" description="Disordered" evidence="1">
    <location>
        <begin position="184"/>
        <end position="204"/>
    </location>
</feature>
<protein>
    <submittedName>
        <fullName evidence="2">Uncharacterized protein</fullName>
    </submittedName>
</protein>
<evidence type="ECO:0000313" key="3">
    <source>
        <dbReference type="Proteomes" id="UP000319829"/>
    </source>
</evidence>
<organism evidence="2 3">
    <name type="scientific">Eiseniibacteriota bacterium</name>
    <dbReference type="NCBI Taxonomy" id="2212470"/>
    <lineage>
        <taxon>Bacteria</taxon>
        <taxon>Candidatus Eiseniibacteriota</taxon>
    </lineage>
</organism>
<sequence length="204" mass="22106">MHRYRIPVCLLLVSILTCPVGCSDRRSVIAPDSARTAALFQVTEGQPQNVAEGGTRLGQYRRVWPHEDGTGWVYHLTSRIWDQPPPVLYPTRDEVPVLSMDDAIRLLETEPTGANPETSTGSYRLQFNGLITTLSGVSRQNLQETLEQGATATATSATAPSATPQPAHITRACVARSPRPSFIPLSFTVTHGNRPTSGSGPTET</sequence>
<feature type="compositionally biased region" description="Polar residues" evidence="1">
    <location>
        <begin position="187"/>
        <end position="204"/>
    </location>
</feature>
<evidence type="ECO:0000256" key="1">
    <source>
        <dbReference type="SAM" id="MobiDB-lite"/>
    </source>
</evidence>
<accession>A0A538SUP3</accession>
<feature type="compositionally biased region" description="Low complexity" evidence="1">
    <location>
        <begin position="150"/>
        <end position="167"/>
    </location>
</feature>
<evidence type="ECO:0000313" key="2">
    <source>
        <dbReference type="EMBL" id="TMQ55110.1"/>
    </source>
</evidence>
<feature type="region of interest" description="Disordered" evidence="1">
    <location>
        <begin position="148"/>
        <end position="167"/>
    </location>
</feature>
<gene>
    <name evidence="2" type="ORF">E6K74_04040</name>
</gene>
<comment type="caution">
    <text evidence="2">The sequence shown here is derived from an EMBL/GenBank/DDBJ whole genome shotgun (WGS) entry which is preliminary data.</text>
</comment>
<proteinExistence type="predicted"/>